<dbReference type="GO" id="GO:0016747">
    <property type="term" value="F:acyltransferase activity, transferring groups other than amino-acyl groups"/>
    <property type="evidence" value="ECO:0007669"/>
    <property type="project" value="InterPro"/>
</dbReference>
<feature type="domain" description="N-acetyltransferase" evidence="3">
    <location>
        <begin position="118"/>
        <end position="264"/>
    </location>
</feature>
<evidence type="ECO:0000256" key="1">
    <source>
        <dbReference type="ARBA" id="ARBA00022679"/>
    </source>
</evidence>
<dbReference type="PATRIC" id="fig|1618.3.peg.768"/>
<dbReference type="InterPro" id="IPR016181">
    <property type="entry name" value="Acyl_CoA_acyltransferase"/>
</dbReference>
<gene>
    <name evidence="4" type="ORF">IV36_GL000759</name>
</gene>
<dbReference type="EMBL" id="JQAR01000002">
    <property type="protein sequence ID" value="KRN33027.1"/>
    <property type="molecule type" value="Genomic_DNA"/>
</dbReference>
<name>A0A0R2FXD0_9LACO</name>
<evidence type="ECO:0000313" key="4">
    <source>
        <dbReference type="EMBL" id="KRN33027.1"/>
    </source>
</evidence>
<comment type="caution">
    <text evidence="4">The sequence shown here is derived from an EMBL/GenBank/DDBJ whole genome shotgun (WGS) entry which is preliminary data.</text>
</comment>
<dbReference type="RefSeq" id="WP_056990333.1">
    <property type="nucleotide sequence ID" value="NZ_JQAR01000002.1"/>
</dbReference>
<reference evidence="4 5" key="1">
    <citation type="journal article" date="2015" name="Genome Announc.">
        <title>Expanding the biotechnology potential of lactobacilli through comparative genomics of 213 strains and associated genera.</title>
        <authorList>
            <person name="Sun Z."/>
            <person name="Harris H.M."/>
            <person name="McCann A."/>
            <person name="Guo C."/>
            <person name="Argimon S."/>
            <person name="Zhang W."/>
            <person name="Yang X."/>
            <person name="Jeffery I.B."/>
            <person name="Cooney J.C."/>
            <person name="Kagawa T.F."/>
            <person name="Liu W."/>
            <person name="Song Y."/>
            <person name="Salvetti E."/>
            <person name="Wrobel A."/>
            <person name="Rasinkangas P."/>
            <person name="Parkhill J."/>
            <person name="Rea M.C."/>
            <person name="O'Sullivan O."/>
            <person name="Ritari J."/>
            <person name="Douillard F.P."/>
            <person name="Paul Ross R."/>
            <person name="Yang R."/>
            <person name="Briner A.E."/>
            <person name="Felis G.E."/>
            <person name="de Vos W.M."/>
            <person name="Barrangou R."/>
            <person name="Klaenhammer T.R."/>
            <person name="Caufield P.W."/>
            <person name="Cui Y."/>
            <person name="Zhang H."/>
            <person name="O'Toole P.W."/>
        </authorList>
    </citation>
    <scope>NUCLEOTIDE SEQUENCE [LARGE SCALE GENOMIC DNA]</scope>
    <source>
        <strain evidence="4 5">ATCC 27304</strain>
    </source>
</reference>
<dbReference type="PANTHER" id="PTHR43072:SF23">
    <property type="entry name" value="UPF0039 PROTEIN C11D3.02C"/>
    <property type="match status" value="1"/>
</dbReference>
<protein>
    <submittedName>
        <fullName evidence="4">GNAT family acetyltransferase</fullName>
    </submittedName>
</protein>
<dbReference type="OrthoDB" id="7163760at2"/>
<keyword evidence="2" id="KW-0012">Acyltransferase</keyword>
<dbReference type="STRING" id="1618.IV36_GL000759"/>
<dbReference type="PROSITE" id="PS51186">
    <property type="entry name" value="GNAT"/>
    <property type="match status" value="1"/>
</dbReference>
<keyword evidence="1 4" id="KW-0808">Transferase</keyword>
<proteinExistence type="predicted"/>
<dbReference type="Proteomes" id="UP000051727">
    <property type="component" value="Unassembled WGS sequence"/>
</dbReference>
<dbReference type="Gene3D" id="3.40.630.30">
    <property type="match status" value="2"/>
</dbReference>
<dbReference type="CDD" id="cd04301">
    <property type="entry name" value="NAT_SF"/>
    <property type="match status" value="2"/>
</dbReference>
<dbReference type="SUPFAM" id="SSF55729">
    <property type="entry name" value="Acyl-CoA N-acyltransferases (Nat)"/>
    <property type="match status" value="2"/>
</dbReference>
<accession>A0A0R2FXD0</accession>
<dbReference type="Pfam" id="PF00583">
    <property type="entry name" value="Acetyltransf_1"/>
    <property type="match status" value="2"/>
</dbReference>
<dbReference type="PANTHER" id="PTHR43072">
    <property type="entry name" value="N-ACETYLTRANSFERASE"/>
    <property type="match status" value="1"/>
</dbReference>
<organism evidence="4 5">
    <name type="scientific">Liquorilactobacillus mali</name>
    <dbReference type="NCBI Taxonomy" id="1618"/>
    <lineage>
        <taxon>Bacteria</taxon>
        <taxon>Bacillati</taxon>
        <taxon>Bacillota</taxon>
        <taxon>Bacilli</taxon>
        <taxon>Lactobacillales</taxon>
        <taxon>Lactobacillaceae</taxon>
        <taxon>Liquorilactobacillus</taxon>
    </lineage>
</organism>
<evidence type="ECO:0000256" key="2">
    <source>
        <dbReference type="ARBA" id="ARBA00023315"/>
    </source>
</evidence>
<dbReference type="AlphaFoldDB" id="A0A0R2FXD0"/>
<dbReference type="InterPro" id="IPR000182">
    <property type="entry name" value="GNAT_dom"/>
</dbReference>
<evidence type="ECO:0000313" key="5">
    <source>
        <dbReference type="Proteomes" id="UP000051727"/>
    </source>
</evidence>
<sequence length="265" mass="30708">MEYAKSKNLTDRQRLEVKQLVGFAMLYADGDTTESVDVFMIVAPQSRRQKIGTKLWQNAYRVLREFGYQKWEFISEKSFLDRNPDFLSNLSLEADADPEYQMRLSKNEQEFMVTRADLEIRLLESKDIPTLVPIYKESFPESSTKEAATYLTKGLADAANKNFVLVYDKKIVGYCSVDVSTEVEYYLYGVFVAKKYRNQGFARNLIVKVINWFPANNLQRRDCVLAVDGSNPIALHLYKSIGFKAEAEVYYLYGETINWPSFIEF</sequence>
<evidence type="ECO:0000259" key="3">
    <source>
        <dbReference type="PROSITE" id="PS51186"/>
    </source>
</evidence>